<dbReference type="InterPro" id="IPR006047">
    <property type="entry name" value="GH13_cat_dom"/>
</dbReference>
<dbReference type="SMART" id="SM00642">
    <property type="entry name" value="Aamy"/>
    <property type="match status" value="1"/>
</dbReference>
<name>A0A2M9Y0Q7_9LEPT</name>
<dbReference type="PANTHER" id="PTHR47786">
    <property type="entry name" value="ALPHA-1,4-GLUCAN:MALTOSE-1-PHOSPHATE MALTOSYLTRANSFERASE"/>
    <property type="match status" value="1"/>
</dbReference>
<comment type="caution">
    <text evidence="2">The sequence shown here is derived from an EMBL/GenBank/DDBJ whole genome shotgun (WGS) entry which is preliminary data.</text>
</comment>
<accession>A0A2M9Y0Q7</accession>
<proteinExistence type="predicted"/>
<dbReference type="EMBL" id="RQFP01000001">
    <property type="protein sequence ID" value="TGK95125.1"/>
    <property type="molecule type" value="Genomic_DNA"/>
</dbReference>
<dbReference type="OrthoDB" id="9808590at2"/>
<dbReference type="RefSeq" id="WP_100791182.1">
    <property type="nucleotide sequence ID" value="NZ_NPDQ01000005.1"/>
</dbReference>
<dbReference type="Proteomes" id="UP000297891">
    <property type="component" value="Unassembled WGS sequence"/>
</dbReference>
<dbReference type="GO" id="GO:0005975">
    <property type="term" value="P:carbohydrate metabolic process"/>
    <property type="evidence" value="ECO:0007669"/>
    <property type="project" value="InterPro"/>
</dbReference>
<dbReference type="PANTHER" id="PTHR47786:SF2">
    <property type="entry name" value="GLYCOSYL HYDROLASE FAMILY 13 CATALYTIC DOMAIN-CONTAINING PROTEIN"/>
    <property type="match status" value="1"/>
</dbReference>
<protein>
    <submittedName>
        <fullName evidence="2">Alpha-amylase</fullName>
    </submittedName>
</protein>
<gene>
    <name evidence="2" type="ORF">EHQ30_00295</name>
</gene>
<evidence type="ECO:0000313" key="2">
    <source>
        <dbReference type="EMBL" id="TGK95125.1"/>
    </source>
</evidence>
<evidence type="ECO:0000259" key="1">
    <source>
        <dbReference type="SMART" id="SM00642"/>
    </source>
</evidence>
<reference evidence="2" key="1">
    <citation type="journal article" date="2019" name="PLoS Negl. Trop. Dis.">
        <title>Revisiting the worldwide diversity of Leptospira species in the environment.</title>
        <authorList>
            <person name="Vincent A.T."/>
            <person name="Schiettekatte O."/>
            <person name="Bourhy P."/>
            <person name="Veyrier F.J."/>
            <person name="Picardeau M."/>
        </authorList>
    </citation>
    <scope>NUCLEOTIDE SEQUENCE [LARGE SCALE GENOMIC DNA]</scope>
    <source>
        <strain evidence="2">201800277</strain>
    </source>
</reference>
<dbReference type="Gene3D" id="3.20.20.80">
    <property type="entry name" value="Glycosidases"/>
    <property type="match status" value="1"/>
</dbReference>
<keyword evidence="3" id="KW-1185">Reference proteome</keyword>
<evidence type="ECO:0000313" key="3">
    <source>
        <dbReference type="Proteomes" id="UP000297891"/>
    </source>
</evidence>
<feature type="domain" description="Glycosyl hydrolase family 13 catalytic" evidence="1">
    <location>
        <begin position="37"/>
        <end position="350"/>
    </location>
</feature>
<organism evidence="2 3">
    <name type="scientific">Leptospira brenneri</name>
    <dbReference type="NCBI Taxonomy" id="2023182"/>
    <lineage>
        <taxon>Bacteria</taxon>
        <taxon>Pseudomonadati</taxon>
        <taxon>Spirochaetota</taxon>
        <taxon>Spirochaetia</taxon>
        <taxon>Leptospirales</taxon>
        <taxon>Leptospiraceae</taxon>
        <taxon>Leptospira</taxon>
    </lineage>
</organism>
<dbReference type="SUPFAM" id="SSF51445">
    <property type="entry name" value="(Trans)glycosidases"/>
    <property type="match status" value="1"/>
</dbReference>
<dbReference type="InterPro" id="IPR017853">
    <property type="entry name" value="GH"/>
</dbReference>
<dbReference type="AlphaFoldDB" id="A0A2M9Y0Q7"/>
<sequence>MKEPLEVSLSSLVNSLPFLWAHEIWLMGVWKNSPKSRSIARSMPELQSGFRSAKQSLSSEDIYGSPYSISSYTPDPIVSNESNLTKVYELIHHLNKKLILDFVPNHMATDSPIIDSDPNLFLLANESVALKNAFLHSNGNRYVHGRDPYFDGWTDTIQWDFSNPDVEKKHIEILNTIASQCDGVRCDMAMLLLPDVFEKTHGKKSAYDWKRVITKIKTSFPNFKFYAEAYWGMENRLLELGFDATYDKSIYDAFKENNTAHISHSLKENTHPNKIRFLENHDEERAKHQFGENSHSYLSLLLCTECTILLHEGQDQGLTKKYPVQMIRVDSEMPDTKTEEFYKRALIATRKRNKDTGYFWPRYNEFGGNPVFVKSIQTENQTELILWNETNTEVSGWIPFQEGIQPRETLTDLVTGLDYPQTKSDEGIYFKLVPSQVQWFIF</sequence>